<evidence type="ECO:0000313" key="1">
    <source>
        <dbReference type="EMBL" id="CAH2261600.1"/>
    </source>
</evidence>
<evidence type="ECO:0000313" key="2">
    <source>
        <dbReference type="Proteomes" id="UP000838756"/>
    </source>
</evidence>
<name>A0A8S4S9W5_9NEOP</name>
<comment type="caution">
    <text evidence="1">The sequence shown here is derived from an EMBL/GenBank/DDBJ whole genome shotgun (WGS) entry which is preliminary data.</text>
</comment>
<protein>
    <submittedName>
        <fullName evidence="1">Jg13659 protein</fullName>
    </submittedName>
</protein>
<organism evidence="1 2">
    <name type="scientific">Pararge aegeria aegeria</name>
    <dbReference type="NCBI Taxonomy" id="348720"/>
    <lineage>
        <taxon>Eukaryota</taxon>
        <taxon>Metazoa</taxon>
        <taxon>Ecdysozoa</taxon>
        <taxon>Arthropoda</taxon>
        <taxon>Hexapoda</taxon>
        <taxon>Insecta</taxon>
        <taxon>Pterygota</taxon>
        <taxon>Neoptera</taxon>
        <taxon>Endopterygota</taxon>
        <taxon>Lepidoptera</taxon>
        <taxon>Glossata</taxon>
        <taxon>Ditrysia</taxon>
        <taxon>Papilionoidea</taxon>
        <taxon>Nymphalidae</taxon>
        <taxon>Satyrinae</taxon>
        <taxon>Satyrini</taxon>
        <taxon>Parargina</taxon>
        <taxon>Pararge</taxon>
    </lineage>
</organism>
<sequence length="160" mass="17884">MVLVIAVDASSSTEDADPLNSLKSLIEARLEEEEEGYLIPLLIHLYRVDVTIVDGVHCPSMWDYEDKYLCIKQPKCKDDLGSVLVCSGYIQGMMTSRLIDRPCGVGFVDLSHYNKFLTCGVDDSRDVIDHEDFMSIDYKTAPTPSLITTPHDNVTTESSF</sequence>
<proteinExistence type="predicted"/>
<gene>
    <name evidence="1" type="primary">jg13659</name>
    <name evidence="1" type="ORF">PAEG_LOCUS23966</name>
</gene>
<reference evidence="1" key="1">
    <citation type="submission" date="2022-03" db="EMBL/GenBank/DDBJ databases">
        <authorList>
            <person name="Lindestad O."/>
        </authorList>
    </citation>
    <scope>NUCLEOTIDE SEQUENCE</scope>
</reference>
<dbReference type="AlphaFoldDB" id="A0A8S4S9W5"/>
<keyword evidence="2" id="KW-1185">Reference proteome</keyword>
<dbReference type="Proteomes" id="UP000838756">
    <property type="component" value="Unassembled WGS sequence"/>
</dbReference>
<dbReference type="OrthoDB" id="7444286at2759"/>
<accession>A0A8S4S9W5</accession>
<dbReference type="EMBL" id="CAKXAJ010026200">
    <property type="protein sequence ID" value="CAH2261600.1"/>
    <property type="molecule type" value="Genomic_DNA"/>
</dbReference>